<keyword evidence="1" id="KW-0808">Transferase</keyword>
<sequence>MTTDQEGCQAQRSACVCTGSSTVPVCAAQVCPKFLFFMPIHFCSF</sequence>
<dbReference type="GO" id="GO:0016740">
    <property type="term" value="F:transferase activity"/>
    <property type="evidence" value="ECO:0007669"/>
    <property type="project" value="UniProtKB-KW"/>
</dbReference>
<proteinExistence type="predicted"/>
<organism evidence="1">
    <name type="scientific">Zea mays</name>
    <name type="common">Maize</name>
    <dbReference type="NCBI Taxonomy" id="4577"/>
    <lineage>
        <taxon>Eukaryota</taxon>
        <taxon>Viridiplantae</taxon>
        <taxon>Streptophyta</taxon>
        <taxon>Embryophyta</taxon>
        <taxon>Tracheophyta</taxon>
        <taxon>Spermatophyta</taxon>
        <taxon>Magnoliopsida</taxon>
        <taxon>Liliopsida</taxon>
        <taxon>Poales</taxon>
        <taxon>Poaceae</taxon>
        <taxon>PACMAD clade</taxon>
        <taxon>Panicoideae</taxon>
        <taxon>Andropogonodae</taxon>
        <taxon>Andropogoneae</taxon>
        <taxon>Tripsacinae</taxon>
        <taxon>Zea</taxon>
    </lineage>
</organism>
<accession>A0A1D6MG57</accession>
<evidence type="ECO:0000313" key="1">
    <source>
        <dbReference type="EMBL" id="ONM28520.1"/>
    </source>
</evidence>
<dbReference type="AlphaFoldDB" id="A0A1D6MG57"/>
<name>A0A1D6MG57_MAIZE</name>
<protein>
    <submittedName>
        <fullName evidence="1">Phospho-N-acetylmuramoyl-pentapeptide-transferase-like protein</fullName>
    </submittedName>
</protein>
<gene>
    <name evidence="1" type="ORF">ZEAMMB73_Zm00001d039385</name>
</gene>
<reference evidence="1" key="1">
    <citation type="submission" date="2015-12" db="EMBL/GenBank/DDBJ databases">
        <title>Update maize B73 reference genome by single molecule sequencing technologies.</title>
        <authorList>
            <consortium name="Maize Genome Sequencing Project"/>
            <person name="Ware D."/>
        </authorList>
    </citation>
    <scope>NUCLEOTIDE SEQUENCE [LARGE SCALE GENOMIC DNA]</scope>
    <source>
        <tissue evidence="1">Seedling</tissue>
    </source>
</reference>
<dbReference type="EMBL" id="CM007649">
    <property type="protein sequence ID" value="ONM28520.1"/>
    <property type="molecule type" value="Genomic_DNA"/>
</dbReference>